<gene>
    <name evidence="1" type="ORF">SAMN05421807_103115</name>
</gene>
<reference evidence="2" key="1">
    <citation type="submission" date="2016-11" db="EMBL/GenBank/DDBJ databases">
        <authorList>
            <person name="Varghese N."/>
            <person name="Submissions S."/>
        </authorList>
    </citation>
    <scope>NUCLEOTIDE SEQUENCE [LARGE SCALE GENOMIC DNA]</scope>
    <source>
        <strain evidence="2">CGMCC 1.6496</strain>
    </source>
</reference>
<name>A0A1M5PL53_9BACI</name>
<sequence length="70" mass="7917">MLILSKKEIRENYFMLDAIKDLKQGLQAKNNAMIKNPHRTVIHIPTFNGSDLYMPSADVSSDIASVKEII</sequence>
<dbReference type="OrthoDB" id="9792005at2"/>
<evidence type="ECO:0000313" key="1">
    <source>
        <dbReference type="EMBL" id="SHH02515.1"/>
    </source>
</evidence>
<keyword evidence="2" id="KW-1185">Reference proteome</keyword>
<dbReference type="EMBL" id="FQXD01000003">
    <property type="protein sequence ID" value="SHH02515.1"/>
    <property type="molecule type" value="Genomic_DNA"/>
</dbReference>
<evidence type="ECO:0000313" key="2">
    <source>
        <dbReference type="Proteomes" id="UP000184079"/>
    </source>
</evidence>
<proteinExistence type="predicted"/>
<organism evidence="1 2">
    <name type="scientific">Virgibacillus chiguensis</name>
    <dbReference type="NCBI Taxonomy" id="411959"/>
    <lineage>
        <taxon>Bacteria</taxon>
        <taxon>Bacillati</taxon>
        <taxon>Bacillota</taxon>
        <taxon>Bacilli</taxon>
        <taxon>Bacillales</taxon>
        <taxon>Bacillaceae</taxon>
        <taxon>Virgibacillus</taxon>
    </lineage>
</organism>
<accession>A0A1M5PL53</accession>
<protein>
    <submittedName>
        <fullName evidence="1">Uncharacterized protein</fullName>
    </submittedName>
</protein>
<dbReference type="Gene3D" id="3.30.1780.10">
    <property type="entry name" value="ornithine cyclodeaminase, domain 1"/>
    <property type="match status" value="1"/>
</dbReference>
<dbReference type="AlphaFoldDB" id="A0A1M5PL53"/>
<dbReference type="InterPro" id="IPR023401">
    <property type="entry name" value="ODC_N"/>
</dbReference>
<dbReference type="Proteomes" id="UP000184079">
    <property type="component" value="Unassembled WGS sequence"/>
</dbReference>